<organism evidence="1 2">
    <name type="scientific">Araneus ventricosus</name>
    <name type="common">Orbweaver spider</name>
    <name type="synonym">Epeira ventricosa</name>
    <dbReference type="NCBI Taxonomy" id="182803"/>
    <lineage>
        <taxon>Eukaryota</taxon>
        <taxon>Metazoa</taxon>
        <taxon>Ecdysozoa</taxon>
        <taxon>Arthropoda</taxon>
        <taxon>Chelicerata</taxon>
        <taxon>Arachnida</taxon>
        <taxon>Araneae</taxon>
        <taxon>Araneomorphae</taxon>
        <taxon>Entelegynae</taxon>
        <taxon>Araneoidea</taxon>
        <taxon>Araneidae</taxon>
        <taxon>Araneus</taxon>
    </lineage>
</organism>
<name>A0A4Y2M939_ARAVE</name>
<protein>
    <submittedName>
        <fullName evidence="1">Uncharacterized protein</fullName>
    </submittedName>
</protein>
<evidence type="ECO:0000313" key="2">
    <source>
        <dbReference type="Proteomes" id="UP000499080"/>
    </source>
</evidence>
<proteinExistence type="predicted"/>
<accession>A0A4Y2M939</accession>
<sequence>MQAASLTVRCALRSIRKETERSARRSLWYPWVRAGITAFLYTEIYYAGQCKLHFAGHRIFCSGWRFRYPKNFKISKELDMFSSSVIGEKSKNTFKCTNSFLPLLDDLCPSKTGF</sequence>
<dbReference type="AlphaFoldDB" id="A0A4Y2M939"/>
<keyword evidence="2" id="KW-1185">Reference proteome</keyword>
<evidence type="ECO:0000313" key="1">
    <source>
        <dbReference type="EMBL" id="GBN22890.1"/>
    </source>
</evidence>
<reference evidence="1 2" key="1">
    <citation type="journal article" date="2019" name="Sci. Rep.">
        <title>Orb-weaving spider Araneus ventricosus genome elucidates the spidroin gene catalogue.</title>
        <authorList>
            <person name="Kono N."/>
            <person name="Nakamura H."/>
            <person name="Ohtoshi R."/>
            <person name="Moran D.A.P."/>
            <person name="Shinohara A."/>
            <person name="Yoshida Y."/>
            <person name="Fujiwara M."/>
            <person name="Mori M."/>
            <person name="Tomita M."/>
            <person name="Arakawa K."/>
        </authorList>
    </citation>
    <scope>NUCLEOTIDE SEQUENCE [LARGE SCALE GENOMIC DNA]</scope>
</reference>
<dbReference type="Proteomes" id="UP000499080">
    <property type="component" value="Unassembled WGS sequence"/>
</dbReference>
<comment type="caution">
    <text evidence="1">The sequence shown here is derived from an EMBL/GenBank/DDBJ whole genome shotgun (WGS) entry which is preliminary data.</text>
</comment>
<gene>
    <name evidence="1" type="ORF">AVEN_166272_1</name>
</gene>
<dbReference type="EMBL" id="BGPR01006917">
    <property type="protein sequence ID" value="GBN22890.1"/>
    <property type="molecule type" value="Genomic_DNA"/>
</dbReference>